<name>A0ABW4NY01_9NOCA</name>
<accession>A0ABW4NY01</accession>
<evidence type="ECO:0000313" key="2">
    <source>
        <dbReference type="Proteomes" id="UP001597286"/>
    </source>
</evidence>
<evidence type="ECO:0000313" key="1">
    <source>
        <dbReference type="EMBL" id="MFD1811055.1"/>
    </source>
</evidence>
<organism evidence="1 2">
    <name type="scientific">Rhodococcus gannanensis</name>
    <dbReference type="NCBI Taxonomy" id="1960308"/>
    <lineage>
        <taxon>Bacteria</taxon>
        <taxon>Bacillati</taxon>
        <taxon>Actinomycetota</taxon>
        <taxon>Actinomycetes</taxon>
        <taxon>Mycobacteriales</taxon>
        <taxon>Nocardiaceae</taxon>
        <taxon>Rhodococcus</taxon>
    </lineage>
</organism>
<comment type="caution">
    <text evidence="1">The sequence shown here is derived from an EMBL/GenBank/DDBJ whole genome shotgun (WGS) entry which is preliminary data.</text>
</comment>
<keyword evidence="2" id="KW-1185">Reference proteome</keyword>
<dbReference type="Gene3D" id="1.10.357.10">
    <property type="entry name" value="Tetracycline Repressor, domain 2"/>
    <property type="match status" value="1"/>
</dbReference>
<protein>
    <submittedName>
        <fullName evidence="1">TetR/AcrR family transcriptional regulator</fullName>
    </submittedName>
</protein>
<gene>
    <name evidence="1" type="ORF">ACFSJG_02405</name>
</gene>
<reference evidence="2" key="1">
    <citation type="journal article" date="2019" name="Int. J. Syst. Evol. Microbiol.">
        <title>The Global Catalogue of Microorganisms (GCM) 10K type strain sequencing project: providing services to taxonomists for standard genome sequencing and annotation.</title>
        <authorList>
            <consortium name="The Broad Institute Genomics Platform"/>
            <consortium name="The Broad Institute Genome Sequencing Center for Infectious Disease"/>
            <person name="Wu L."/>
            <person name="Ma J."/>
        </authorList>
    </citation>
    <scope>NUCLEOTIDE SEQUENCE [LARGE SCALE GENOMIC DNA]</scope>
    <source>
        <strain evidence="2">DT72</strain>
    </source>
</reference>
<dbReference type="Proteomes" id="UP001597286">
    <property type="component" value="Unassembled WGS sequence"/>
</dbReference>
<dbReference type="InterPro" id="IPR009057">
    <property type="entry name" value="Homeodomain-like_sf"/>
</dbReference>
<dbReference type="SUPFAM" id="SSF46689">
    <property type="entry name" value="Homeodomain-like"/>
    <property type="match status" value="1"/>
</dbReference>
<sequence length="203" mass="23156">MIVADEGRKSTPTRGAQLRYLEAGLHVLAHRGHAGLKLATVCEEVGATTGSFYHAFPNWGDYTSTLIRYWREEKSDRFIRSAREVADPVDRLRFLIDVALQLPHESEAAIRVWASHDSAVRDIQVEADEERRQFIADAYFDAIGDRDRADRYATVAMYLLVGYENATHRSRSALRWALETYFQQALAEEDLVQPTHGDARVFQ</sequence>
<proteinExistence type="predicted"/>
<dbReference type="EMBL" id="JBHUFB010000003">
    <property type="protein sequence ID" value="MFD1811055.1"/>
    <property type="molecule type" value="Genomic_DNA"/>
</dbReference>
<dbReference type="RefSeq" id="WP_378483611.1">
    <property type="nucleotide sequence ID" value="NZ_JBHUFB010000003.1"/>
</dbReference>